<keyword evidence="2" id="KW-0472">Membrane</keyword>
<evidence type="ECO:0000256" key="1">
    <source>
        <dbReference type="SAM" id="MobiDB-lite"/>
    </source>
</evidence>
<dbReference type="AlphaFoldDB" id="A0A7S1SZD1"/>
<reference evidence="4" key="1">
    <citation type="submission" date="2021-01" db="EMBL/GenBank/DDBJ databases">
        <authorList>
            <person name="Corre E."/>
            <person name="Pelletier E."/>
            <person name="Niang G."/>
            <person name="Scheremetjew M."/>
            <person name="Finn R."/>
            <person name="Kale V."/>
            <person name="Holt S."/>
            <person name="Cochrane G."/>
            <person name="Meng A."/>
            <person name="Brown T."/>
            <person name="Cohen L."/>
        </authorList>
    </citation>
    <scope>NUCLEOTIDE SEQUENCE</scope>
    <source>
        <strain evidence="4">PLY429</strain>
    </source>
</reference>
<dbReference type="InterPro" id="IPR039342">
    <property type="entry name" value="TGD2-like"/>
</dbReference>
<proteinExistence type="predicted"/>
<protein>
    <recommendedName>
        <fullName evidence="3">Mce/MlaD domain-containing protein</fullName>
    </recommendedName>
</protein>
<dbReference type="GO" id="GO:0005319">
    <property type="term" value="F:lipid transporter activity"/>
    <property type="evidence" value="ECO:0007669"/>
    <property type="project" value="TreeGrafter"/>
</dbReference>
<evidence type="ECO:0000256" key="2">
    <source>
        <dbReference type="SAM" id="Phobius"/>
    </source>
</evidence>
<keyword evidence="2" id="KW-0812">Transmembrane</keyword>
<feature type="domain" description="Mce/MlaD" evidence="3">
    <location>
        <begin position="166"/>
        <end position="241"/>
    </location>
</feature>
<evidence type="ECO:0000313" key="4">
    <source>
        <dbReference type="EMBL" id="CAD9213688.1"/>
    </source>
</evidence>
<dbReference type="GO" id="GO:0005543">
    <property type="term" value="F:phospholipid binding"/>
    <property type="evidence" value="ECO:0007669"/>
    <property type="project" value="TreeGrafter"/>
</dbReference>
<feature type="transmembrane region" description="Helical" evidence="2">
    <location>
        <begin position="132"/>
        <end position="155"/>
    </location>
</feature>
<feature type="region of interest" description="Disordered" evidence="1">
    <location>
        <begin position="1"/>
        <end position="41"/>
    </location>
</feature>
<organism evidence="4">
    <name type="scientific">Tetraselmis chuii</name>
    <dbReference type="NCBI Taxonomy" id="63592"/>
    <lineage>
        <taxon>Eukaryota</taxon>
        <taxon>Viridiplantae</taxon>
        <taxon>Chlorophyta</taxon>
        <taxon>core chlorophytes</taxon>
        <taxon>Chlorodendrophyceae</taxon>
        <taxon>Chlorodendrales</taxon>
        <taxon>Chlorodendraceae</taxon>
        <taxon>Tetraselmis</taxon>
    </lineage>
</organism>
<feature type="compositionally biased region" description="Basic and acidic residues" evidence="1">
    <location>
        <begin position="18"/>
        <end position="28"/>
    </location>
</feature>
<dbReference type="EMBL" id="HBGG01030579">
    <property type="protein sequence ID" value="CAD9213688.1"/>
    <property type="molecule type" value="Transcribed_RNA"/>
</dbReference>
<evidence type="ECO:0000259" key="3">
    <source>
        <dbReference type="Pfam" id="PF02470"/>
    </source>
</evidence>
<feature type="region of interest" description="Disordered" evidence="1">
    <location>
        <begin position="69"/>
        <end position="110"/>
    </location>
</feature>
<sequence length="421" mass="45525">MASGAMNLGTVRLGNPTPRRDLGAEVTRRGSAVRPQRLCTSSVPRRVAEWQAQPGTPLNWSKIPAVPYFGRHSGPSGGGRWEQQQQRTGASPRDTPPVGQTQEEEPPVEDDKGILHNVTKALRDFGFGRTSLLEGGVGLFLLAGLGLLFMLYSWIRGAVLGSGRTGYQAVMEFPQACGIIVGTPVRIRGVPVGTVMNVRPSLERVDVLIEVRDSSTVIPRNSVIEANQSGLIAEPLVDVTPQLPIPEYKAGPLDEECEEEGKILCSQGRIQGQPGVSVDDMVYIATKLARQMDAQGTDCMFDAARKATVLMEEARPLLDKAVQLAEEVVPILKEVRQGQLVGNMETLTSTASEAANDIHRLQNEVLTQDNVDALRQSVLTLTKTLEHIESISGNIGTVTSDGGVQKNIRQIIEALSRMIAD</sequence>
<dbReference type="InterPro" id="IPR003399">
    <property type="entry name" value="Mce/MlaD"/>
</dbReference>
<dbReference type="GO" id="GO:0009706">
    <property type="term" value="C:chloroplast inner membrane"/>
    <property type="evidence" value="ECO:0007669"/>
    <property type="project" value="TreeGrafter"/>
</dbReference>
<accession>A0A7S1SZD1</accession>
<keyword evidence="2" id="KW-1133">Transmembrane helix</keyword>
<dbReference type="Pfam" id="PF02470">
    <property type="entry name" value="MlaD"/>
    <property type="match status" value="1"/>
</dbReference>
<gene>
    <name evidence="4" type="ORF">TCHU04912_LOCUS15927</name>
</gene>
<dbReference type="PANTHER" id="PTHR34675">
    <property type="entry name" value="PROTEIN TRIGALACTOSYLDIACYLGLYCEROL 2, CHLOROPLASTIC"/>
    <property type="match status" value="1"/>
</dbReference>
<name>A0A7S1SZD1_9CHLO</name>
<dbReference type="PANTHER" id="PTHR34675:SF1">
    <property type="entry name" value="PROTEIN TRIGALACTOSYLDIACYLGLYCEROL 2, CHLOROPLASTIC"/>
    <property type="match status" value="1"/>
</dbReference>